<keyword evidence="1" id="KW-0472">Membrane</keyword>
<feature type="transmembrane region" description="Helical" evidence="1">
    <location>
        <begin position="6"/>
        <end position="29"/>
    </location>
</feature>
<feature type="transmembrane region" description="Helical" evidence="1">
    <location>
        <begin position="41"/>
        <end position="59"/>
    </location>
</feature>
<dbReference type="Pfam" id="PF05437">
    <property type="entry name" value="AzlD"/>
    <property type="match status" value="1"/>
</dbReference>
<organism evidence="2 3">
    <name type="scientific">Georgenia soli</name>
    <dbReference type="NCBI Taxonomy" id="638953"/>
    <lineage>
        <taxon>Bacteria</taxon>
        <taxon>Bacillati</taxon>
        <taxon>Actinomycetota</taxon>
        <taxon>Actinomycetes</taxon>
        <taxon>Micrococcales</taxon>
        <taxon>Bogoriellaceae</taxon>
        <taxon>Georgenia</taxon>
    </lineage>
</organism>
<gene>
    <name evidence="2" type="ORF">ATJ97_1745</name>
</gene>
<sequence length="107" mass="11321">MPDAGQVLLTLLVIFAVTYALRLAPFVALRRVRDSAVVDHLARTMPLGVMAILVVYTLSTVDLTAAPHGLPELAGVGVTAALHLWRRNAMLSIIGGTGTYMALVAVL</sequence>
<evidence type="ECO:0000313" key="3">
    <source>
        <dbReference type="Proteomes" id="UP000222106"/>
    </source>
</evidence>
<dbReference type="RefSeq" id="WP_098483385.1">
    <property type="nucleotide sequence ID" value="NZ_PDJI01000004.1"/>
</dbReference>
<proteinExistence type="predicted"/>
<reference evidence="2 3" key="1">
    <citation type="submission" date="2017-10" db="EMBL/GenBank/DDBJ databases">
        <title>Sequencing the genomes of 1000 actinobacteria strains.</title>
        <authorList>
            <person name="Klenk H.-P."/>
        </authorList>
    </citation>
    <scope>NUCLEOTIDE SEQUENCE [LARGE SCALE GENOMIC DNA]</scope>
    <source>
        <strain evidence="2 3">DSM 21838</strain>
    </source>
</reference>
<keyword evidence="1" id="KW-1133">Transmembrane helix</keyword>
<keyword evidence="3" id="KW-1185">Reference proteome</keyword>
<comment type="caution">
    <text evidence="2">The sequence shown here is derived from an EMBL/GenBank/DDBJ whole genome shotgun (WGS) entry which is preliminary data.</text>
</comment>
<dbReference type="Proteomes" id="UP000222106">
    <property type="component" value="Unassembled WGS sequence"/>
</dbReference>
<dbReference type="InterPro" id="IPR008407">
    <property type="entry name" value="Brnchd-chn_aa_trnsp_AzlD"/>
</dbReference>
<dbReference type="EMBL" id="PDJI01000004">
    <property type="protein sequence ID" value="PFG39247.1"/>
    <property type="molecule type" value="Genomic_DNA"/>
</dbReference>
<evidence type="ECO:0000256" key="1">
    <source>
        <dbReference type="SAM" id="Phobius"/>
    </source>
</evidence>
<name>A0A2A9EJJ1_9MICO</name>
<protein>
    <submittedName>
        <fullName evidence="2">Branched-subunit amino acid transport protein AzlD</fullName>
    </submittedName>
</protein>
<evidence type="ECO:0000313" key="2">
    <source>
        <dbReference type="EMBL" id="PFG39247.1"/>
    </source>
</evidence>
<dbReference type="OrthoDB" id="5324916at2"/>
<keyword evidence="1" id="KW-0812">Transmembrane</keyword>
<dbReference type="PIRSF" id="PIRSF003203">
    <property type="entry name" value="AzlD"/>
    <property type="match status" value="1"/>
</dbReference>
<dbReference type="AlphaFoldDB" id="A0A2A9EJJ1"/>
<accession>A0A2A9EJJ1</accession>